<comment type="caution">
    <text evidence="1">The sequence shown here is derived from an EMBL/GenBank/DDBJ whole genome shotgun (WGS) entry which is preliminary data.</text>
</comment>
<protein>
    <submittedName>
        <fullName evidence="1">Uncharacterized protein</fullName>
    </submittedName>
</protein>
<gene>
    <name evidence="1" type="ORF">KSP40_PGU013003</name>
</gene>
<evidence type="ECO:0000313" key="1">
    <source>
        <dbReference type="EMBL" id="KAK8947683.1"/>
    </source>
</evidence>
<sequence>MLDGDERVIYIGEEDYFYMEAKTDRVGLLEELDRVGEREERGRAGARKVSELRGTAGVATGLLVQRDGCHEKKK</sequence>
<proteinExistence type="predicted"/>
<evidence type="ECO:0000313" key="2">
    <source>
        <dbReference type="Proteomes" id="UP001412067"/>
    </source>
</evidence>
<name>A0ABR2LQH8_9ASPA</name>
<reference evidence="1 2" key="1">
    <citation type="journal article" date="2022" name="Nat. Plants">
        <title>Genomes of leafy and leafless Platanthera orchids illuminate the evolution of mycoheterotrophy.</title>
        <authorList>
            <person name="Li M.H."/>
            <person name="Liu K.W."/>
            <person name="Li Z."/>
            <person name="Lu H.C."/>
            <person name="Ye Q.L."/>
            <person name="Zhang D."/>
            <person name="Wang J.Y."/>
            <person name="Li Y.F."/>
            <person name="Zhong Z.M."/>
            <person name="Liu X."/>
            <person name="Yu X."/>
            <person name="Liu D.K."/>
            <person name="Tu X.D."/>
            <person name="Liu B."/>
            <person name="Hao Y."/>
            <person name="Liao X.Y."/>
            <person name="Jiang Y.T."/>
            <person name="Sun W.H."/>
            <person name="Chen J."/>
            <person name="Chen Y.Q."/>
            <person name="Ai Y."/>
            <person name="Zhai J.W."/>
            <person name="Wu S.S."/>
            <person name="Zhou Z."/>
            <person name="Hsiao Y.Y."/>
            <person name="Wu W.L."/>
            <person name="Chen Y.Y."/>
            <person name="Lin Y.F."/>
            <person name="Hsu J.L."/>
            <person name="Li C.Y."/>
            <person name="Wang Z.W."/>
            <person name="Zhao X."/>
            <person name="Zhong W.Y."/>
            <person name="Ma X.K."/>
            <person name="Ma L."/>
            <person name="Huang J."/>
            <person name="Chen G.Z."/>
            <person name="Huang M.Z."/>
            <person name="Huang L."/>
            <person name="Peng D.H."/>
            <person name="Luo Y.B."/>
            <person name="Zou S.Q."/>
            <person name="Chen S.P."/>
            <person name="Lan S."/>
            <person name="Tsai W.C."/>
            <person name="Van de Peer Y."/>
            <person name="Liu Z.J."/>
        </authorList>
    </citation>
    <scope>NUCLEOTIDE SEQUENCE [LARGE SCALE GENOMIC DNA]</scope>
    <source>
        <strain evidence="1">Lor288</strain>
    </source>
</reference>
<keyword evidence="2" id="KW-1185">Reference proteome</keyword>
<dbReference type="Proteomes" id="UP001412067">
    <property type="component" value="Unassembled WGS sequence"/>
</dbReference>
<accession>A0ABR2LQH8</accession>
<organism evidence="1 2">
    <name type="scientific">Platanthera guangdongensis</name>
    <dbReference type="NCBI Taxonomy" id="2320717"/>
    <lineage>
        <taxon>Eukaryota</taxon>
        <taxon>Viridiplantae</taxon>
        <taxon>Streptophyta</taxon>
        <taxon>Embryophyta</taxon>
        <taxon>Tracheophyta</taxon>
        <taxon>Spermatophyta</taxon>
        <taxon>Magnoliopsida</taxon>
        <taxon>Liliopsida</taxon>
        <taxon>Asparagales</taxon>
        <taxon>Orchidaceae</taxon>
        <taxon>Orchidoideae</taxon>
        <taxon>Orchideae</taxon>
        <taxon>Orchidinae</taxon>
        <taxon>Platanthera</taxon>
    </lineage>
</organism>
<dbReference type="EMBL" id="JBBWWR010000016">
    <property type="protein sequence ID" value="KAK8947683.1"/>
    <property type="molecule type" value="Genomic_DNA"/>
</dbReference>